<protein>
    <submittedName>
        <fullName evidence="1">Uncharacterized protein</fullName>
    </submittedName>
</protein>
<dbReference type="AlphaFoldDB" id="A0A9P0EF42"/>
<evidence type="ECO:0000313" key="1">
    <source>
        <dbReference type="EMBL" id="CAH1395318.1"/>
    </source>
</evidence>
<organism evidence="1 2">
    <name type="scientific">Nezara viridula</name>
    <name type="common">Southern green stink bug</name>
    <name type="synonym">Cimex viridulus</name>
    <dbReference type="NCBI Taxonomy" id="85310"/>
    <lineage>
        <taxon>Eukaryota</taxon>
        <taxon>Metazoa</taxon>
        <taxon>Ecdysozoa</taxon>
        <taxon>Arthropoda</taxon>
        <taxon>Hexapoda</taxon>
        <taxon>Insecta</taxon>
        <taxon>Pterygota</taxon>
        <taxon>Neoptera</taxon>
        <taxon>Paraneoptera</taxon>
        <taxon>Hemiptera</taxon>
        <taxon>Heteroptera</taxon>
        <taxon>Panheteroptera</taxon>
        <taxon>Pentatomomorpha</taxon>
        <taxon>Pentatomoidea</taxon>
        <taxon>Pentatomidae</taxon>
        <taxon>Pentatominae</taxon>
        <taxon>Nezara</taxon>
    </lineage>
</organism>
<accession>A0A9P0EF42</accession>
<proteinExistence type="predicted"/>
<reference evidence="1" key="1">
    <citation type="submission" date="2022-01" db="EMBL/GenBank/DDBJ databases">
        <authorList>
            <person name="King R."/>
        </authorList>
    </citation>
    <scope>NUCLEOTIDE SEQUENCE</scope>
</reference>
<dbReference type="EMBL" id="OV725079">
    <property type="protein sequence ID" value="CAH1395318.1"/>
    <property type="molecule type" value="Genomic_DNA"/>
</dbReference>
<evidence type="ECO:0000313" key="2">
    <source>
        <dbReference type="Proteomes" id="UP001152798"/>
    </source>
</evidence>
<gene>
    <name evidence="1" type="ORF">NEZAVI_LOCUS5617</name>
</gene>
<sequence>MKSYTVMADVEVESRTLNQCKRRVIIRNGR</sequence>
<keyword evidence="2" id="KW-1185">Reference proteome</keyword>
<name>A0A9P0EF42_NEZVI</name>
<dbReference type="Proteomes" id="UP001152798">
    <property type="component" value="Chromosome 3"/>
</dbReference>